<proteinExistence type="predicted"/>
<dbReference type="AlphaFoldDB" id="A0A1Z3HV29"/>
<dbReference type="KEGG" id="hhg:XM38_051240"/>
<keyword evidence="1" id="KW-0472">Membrane</keyword>
<keyword evidence="1" id="KW-0812">Transmembrane</keyword>
<gene>
    <name evidence="2" type="ORF">XM38_051240</name>
</gene>
<reference evidence="2 3" key="1">
    <citation type="journal article" date="2016" name="Biochim. Biophys. Acta">
        <title>Characterization of red-shifted phycobilisomes isolated from the chlorophyll f-containing cyanobacterium Halomicronema hongdechloris.</title>
        <authorList>
            <person name="Li Y."/>
            <person name="Lin Y."/>
            <person name="Garvey C.J."/>
            <person name="Birch D."/>
            <person name="Corkery R.W."/>
            <person name="Loughlin P.C."/>
            <person name="Scheer H."/>
            <person name="Willows R.D."/>
            <person name="Chen M."/>
        </authorList>
    </citation>
    <scope>NUCLEOTIDE SEQUENCE [LARGE SCALE GENOMIC DNA]</scope>
    <source>
        <strain evidence="2 3">C2206</strain>
    </source>
</reference>
<evidence type="ECO:0000256" key="1">
    <source>
        <dbReference type="SAM" id="Phobius"/>
    </source>
</evidence>
<organism evidence="2 3">
    <name type="scientific">Halomicronema hongdechloris C2206</name>
    <dbReference type="NCBI Taxonomy" id="1641165"/>
    <lineage>
        <taxon>Bacteria</taxon>
        <taxon>Bacillati</taxon>
        <taxon>Cyanobacteriota</taxon>
        <taxon>Cyanophyceae</taxon>
        <taxon>Nodosilineales</taxon>
        <taxon>Nodosilineaceae</taxon>
        <taxon>Halomicronema</taxon>
    </lineage>
</organism>
<accession>A0A1Z3HV29</accession>
<feature type="transmembrane region" description="Helical" evidence="1">
    <location>
        <begin position="14"/>
        <end position="34"/>
    </location>
</feature>
<dbReference type="RefSeq" id="WP_137455223.1">
    <property type="nucleotide sequence ID" value="NZ_CP021983.2"/>
</dbReference>
<sequence length="68" mass="7369">MNQLQPTPTDVKPLGWIGVGLSILLIALLSNLSLYPRPTSETILVALRITSLTCGMTAHHKRDGIDES</sequence>
<keyword evidence="3" id="KW-1185">Reference proteome</keyword>
<protein>
    <submittedName>
        <fullName evidence="2">Uncharacterized protein</fullName>
    </submittedName>
</protein>
<evidence type="ECO:0000313" key="3">
    <source>
        <dbReference type="Proteomes" id="UP000191901"/>
    </source>
</evidence>
<keyword evidence="1" id="KW-1133">Transmembrane helix</keyword>
<dbReference type="Proteomes" id="UP000191901">
    <property type="component" value="Chromosome"/>
</dbReference>
<name>A0A1Z3HV29_9CYAN</name>
<evidence type="ECO:0000313" key="2">
    <source>
        <dbReference type="EMBL" id="ASC74149.1"/>
    </source>
</evidence>
<dbReference type="EMBL" id="CP021983">
    <property type="protein sequence ID" value="ASC74149.1"/>
    <property type="molecule type" value="Genomic_DNA"/>
</dbReference>